<accession>A0A5N8VFZ0</accession>
<evidence type="ECO:0000256" key="3">
    <source>
        <dbReference type="ARBA" id="ARBA00022691"/>
    </source>
</evidence>
<keyword evidence="3" id="KW-0949">S-adenosyl-L-methionine</keyword>
<comment type="caution">
    <text evidence="6">The sequence shown here is derived from an EMBL/GenBank/DDBJ whole genome shotgun (WGS) entry which is preliminary data.</text>
</comment>
<dbReference type="SUPFAM" id="SSF53335">
    <property type="entry name" value="S-adenosyl-L-methionine-dependent methyltransferases"/>
    <property type="match status" value="1"/>
</dbReference>
<dbReference type="Gene3D" id="3.40.50.150">
    <property type="entry name" value="Vaccinia Virus protein VP39"/>
    <property type="match status" value="1"/>
</dbReference>
<gene>
    <name evidence="6" type="ORF">FNH09_17525</name>
</gene>
<keyword evidence="1 6" id="KW-0489">Methyltransferase</keyword>
<dbReference type="PANTHER" id="PTHR43464">
    <property type="entry name" value="METHYLTRANSFERASE"/>
    <property type="match status" value="1"/>
</dbReference>
<dbReference type="PANTHER" id="PTHR43464:SF19">
    <property type="entry name" value="UBIQUINONE BIOSYNTHESIS O-METHYLTRANSFERASE, MITOCHONDRIAL"/>
    <property type="match status" value="1"/>
</dbReference>
<proteinExistence type="predicted"/>
<feature type="domain" description="Methyltransferase" evidence="5">
    <location>
        <begin position="52"/>
        <end position="146"/>
    </location>
</feature>
<evidence type="ECO:0000256" key="1">
    <source>
        <dbReference type="ARBA" id="ARBA00022603"/>
    </source>
</evidence>
<evidence type="ECO:0000256" key="2">
    <source>
        <dbReference type="ARBA" id="ARBA00022679"/>
    </source>
</evidence>
<feature type="region of interest" description="Disordered" evidence="4">
    <location>
        <begin position="1"/>
        <end position="28"/>
    </location>
</feature>
<organism evidence="6 7">
    <name type="scientific">Streptomyces adustus</name>
    <dbReference type="NCBI Taxonomy" id="1609272"/>
    <lineage>
        <taxon>Bacteria</taxon>
        <taxon>Bacillati</taxon>
        <taxon>Actinomycetota</taxon>
        <taxon>Actinomycetes</taxon>
        <taxon>Kitasatosporales</taxon>
        <taxon>Streptomycetaceae</taxon>
        <taxon>Streptomyces</taxon>
    </lineage>
</organism>
<dbReference type="InterPro" id="IPR029063">
    <property type="entry name" value="SAM-dependent_MTases_sf"/>
</dbReference>
<sequence length="211" mass="22362">MSDAPPVRTAHPAGATTPALDALYASPPPWDTGRPQSALLDLAESGVFHGRVLDAGCGTGEHTLVAARLGLEATGVDLATTALAAARRKARERGLTARFLRHDVLDLPALGQSFDTVLDSLVFHGFHTRDRGRYVLGLGAVTAPGGRCFLLSFRDEPPGPSGRVHRVSPEEIRAAFADGWAIDAIDPVTVDSSLSAPADRIRGWRTSLTRL</sequence>
<dbReference type="CDD" id="cd02440">
    <property type="entry name" value="AdoMet_MTases"/>
    <property type="match status" value="1"/>
</dbReference>
<keyword evidence="7" id="KW-1185">Reference proteome</keyword>
<dbReference type="AlphaFoldDB" id="A0A5N8VFZ0"/>
<reference evidence="6 7" key="1">
    <citation type="submission" date="2019-07" db="EMBL/GenBank/DDBJ databases">
        <title>New species of Amycolatopsis and Streptomyces.</title>
        <authorList>
            <person name="Duangmal K."/>
            <person name="Teo W.F.A."/>
            <person name="Lipun K."/>
        </authorList>
    </citation>
    <scope>NUCLEOTIDE SEQUENCE [LARGE SCALE GENOMIC DNA]</scope>
    <source>
        <strain evidence="6 7">NBRC 109810</strain>
    </source>
</reference>
<protein>
    <submittedName>
        <fullName evidence="6">Class I SAM-dependent methyltransferase</fullName>
    </submittedName>
</protein>
<dbReference type="GO" id="GO:0032259">
    <property type="term" value="P:methylation"/>
    <property type="evidence" value="ECO:0007669"/>
    <property type="project" value="UniProtKB-KW"/>
</dbReference>
<evidence type="ECO:0000259" key="5">
    <source>
        <dbReference type="Pfam" id="PF13649"/>
    </source>
</evidence>
<dbReference type="InterPro" id="IPR041698">
    <property type="entry name" value="Methyltransf_25"/>
</dbReference>
<dbReference type="EMBL" id="VJZD01000061">
    <property type="protein sequence ID" value="MPY32994.1"/>
    <property type="molecule type" value="Genomic_DNA"/>
</dbReference>
<keyword evidence="2 6" id="KW-0808">Transferase</keyword>
<dbReference type="Pfam" id="PF13649">
    <property type="entry name" value="Methyltransf_25"/>
    <property type="match status" value="1"/>
</dbReference>
<name>A0A5N8VFZ0_9ACTN</name>
<dbReference type="Proteomes" id="UP000325849">
    <property type="component" value="Unassembled WGS sequence"/>
</dbReference>
<dbReference type="GO" id="GO:0008168">
    <property type="term" value="F:methyltransferase activity"/>
    <property type="evidence" value="ECO:0007669"/>
    <property type="project" value="UniProtKB-KW"/>
</dbReference>
<evidence type="ECO:0000313" key="6">
    <source>
        <dbReference type="EMBL" id="MPY32994.1"/>
    </source>
</evidence>
<evidence type="ECO:0000256" key="4">
    <source>
        <dbReference type="SAM" id="MobiDB-lite"/>
    </source>
</evidence>
<dbReference type="RefSeq" id="WP_152888910.1">
    <property type="nucleotide sequence ID" value="NZ_VJZD01000061.1"/>
</dbReference>
<dbReference type="OrthoDB" id="3825914at2"/>
<evidence type="ECO:0000313" key="7">
    <source>
        <dbReference type="Proteomes" id="UP000325849"/>
    </source>
</evidence>